<dbReference type="AlphaFoldDB" id="A0A3B0W0R4"/>
<dbReference type="EMBL" id="UOFC01000238">
    <property type="protein sequence ID" value="VAW48861.1"/>
    <property type="molecule type" value="Genomic_DNA"/>
</dbReference>
<protein>
    <submittedName>
        <fullName evidence="1">Uncharacterized protein</fullName>
    </submittedName>
</protein>
<organism evidence="1">
    <name type="scientific">hydrothermal vent metagenome</name>
    <dbReference type="NCBI Taxonomy" id="652676"/>
    <lineage>
        <taxon>unclassified sequences</taxon>
        <taxon>metagenomes</taxon>
        <taxon>ecological metagenomes</taxon>
    </lineage>
</organism>
<feature type="non-terminal residue" evidence="1">
    <location>
        <position position="1"/>
    </location>
</feature>
<evidence type="ECO:0000313" key="1">
    <source>
        <dbReference type="EMBL" id="VAW48861.1"/>
    </source>
</evidence>
<sequence>AFKVYYQLILDKKTYREKEPTDISALVKYAYANEKHQLVIDLLKFFHNKYPKHEDIVVNYFLIVQILYKNHKTRDKATAMLQNLIKKFPEHKMIPQLTSWLQGIELMKK</sequence>
<dbReference type="InterPro" id="IPR011990">
    <property type="entry name" value="TPR-like_helical_dom_sf"/>
</dbReference>
<proteinExistence type="predicted"/>
<name>A0A3B0W0R4_9ZZZZ</name>
<reference evidence="1" key="1">
    <citation type="submission" date="2018-06" db="EMBL/GenBank/DDBJ databases">
        <authorList>
            <person name="Zhirakovskaya E."/>
        </authorList>
    </citation>
    <scope>NUCLEOTIDE SEQUENCE</scope>
</reference>
<accession>A0A3B0W0R4</accession>
<dbReference type="Gene3D" id="1.25.40.10">
    <property type="entry name" value="Tetratricopeptide repeat domain"/>
    <property type="match status" value="1"/>
</dbReference>
<gene>
    <name evidence="1" type="ORF">MNBD_GAMMA03-2066</name>
</gene>